<dbReference type="RefSeq" id="WP_062835753.1">
    <property type="nucleotide sequence ID" value="NZ_BCNV01000001.1"/>
</dbReference>
<evidence type="ECO:0000313" key="3">
    <source>
        <dbReference type="Proteomes" id="UP000069697"/>
    </source>
</evidence>
<keyword evidence="1" id="KW-1133">Transmembrane helix</keyword>
<keyword evidence="1" id="KW-0812">Transmembrane</keyword>
<reference evidence="2 3" key="1">
    <citation type="journal article" date="2016" name="Genome Announc.">
        <title>Draft Genome Sequence of Paenibacillus amylolyticus Heshi-A3, Isolated from Fermented Rice Bran in a Japanese Fermented Seafood Dish.</title>
        <authorList>
            <person name="Akuzawa S."/>
            <person name="Nagaoka J."/>
            <person name="Kanekatsu M."/>
            <person name="Kubota E."/>
            <person name="Ohtake R."/>
            <person name="Suzuki T."/>
            <person name="Kanesaki Y."/>
        </authorList>
    </citation>
    <scope>NUCLEOTIDE SEQUENCE [LARGE SCALE GENOMIC DNA]</scope>
    <source>
        <strain evidence="2 3">Heshi-A3</strain>
    </source>
</reference>
<proteinExistence type="predicted"/>
<sequence length="141" mass="16024">MVKTALPTLLNVVRILLSVKLIYVIVSFIAFLIDFNQNMEAYLAFSYKGNDLAYASGVIIARMLFIIGPSLLAFIFITKRKFKLTVTFLSLALFVAIPNESNLFTLVHLFALLIVLLHRPSKMYLKRKDTRVNEAVIEPKD</sequence>
<evidence type="ECO:0000256" key="1">
    <source>
        <dbReference type="SAM" id="Phobius"/>
    </source>
</evidence>
<reference evidence="3" key="2">
    <citation type="submission" date="2016-01" db="EMBL/GenBank/DDBJ databases">
        <title>Draft Genome Sequence of Paenibacillus amylolyticus Heshi-A3 that Was Isolated from Fermented Rice Bran with Aging Salted Mackerel, Which Was Named Heshiko as Traditional Fermented Seafood in Japan.</title>
        <authorList>
            <person name="Akuzawa S."/>
            <person name="Nakagawa J."/>
            <person name="Kanekatsu T."/>
            <person name="Kubota E."/>
            <person name="Ohtake R."/>
            <person name="Suzuki T."/>
            <person name="Kanesaki Y."/>
        </authorList>
    </citation>
    <scope>NUCLEOTIDE SEQUENCE [LARGE SCALE GENOMIC DNA]</scope>
    <source>
        <strain evidence="3">Heshi-A3</strain>
    </source>
</reference>
<comment type="caution">
    <text evidence="2">The sequence shown here is derived from an EMBL/GenBank/DDBJ whole genome shotgun (WGS) entry which is preliminary data.</text>
</comment>
<feature type="transmembrane region" description="Helical" evidence="1">
    <location>
        <begin position="103"/>
        <end position="121"/>
    </location>
</feature>
<organism evidence="2 3">
    <name type="scientific">Paenibacillus amylolyticus</name>
    <dbReference type="NCBI Taxonomy" id="1451"/>
    <lineage>
        <taxon>Bacteria</taxon>
        <taxon>Bacillati</taxon>
        <taxon>Bacillota</taxon>
        <taxon>Bacilli</taxon>
        <taxon>Bacillales</taxon>
        <taxon>Paenibacillaceae</taxon>
        <taxon>Paenibacillus</taxon>
    </lineage>
</organism>
<keyword evidence="1" id="KW-0472">Membrane</keyword>
<gene>
    <name evidence="2" type="ORF">PAHA3_3481</name>
</gene>
<accession>A0A117I2B0</accession>
<evidence type="ECO:0000313" key="2">
    <source>
        <dbReference type="EMBL" id="GAS83403.1"/>
    </source>
</evidence>
<dbReference type="AlphaFoldDB" id="A0A117I2B0"/>
<name>A0A117I2B0_PAEAM</name>
<feature type="transmembrane region" description="Helical" evidence="1">
    <location>
        <begin position="12"/>
        <end position="33"/>
    </location>
</feature>
<dbReference type="Proteomes" id="UP000069697">
    <property type="component" value="Unassembled WGS sequence"/>
</dbReference>
<feature type="transmembrane region" description="Helical" evidence="1">
    <location>
        <begin position="53"/>
        <end position="75"/>
    </location>
</feature>
<protein>
    <submittedName>
        <fullName evidence="2">Uncharacterized protein</fullName>
    </submittedName>
</protein>
<dbReference type="EMBL" id="BCNV01000001">
    <property type="protein sequence ID" value="GAS83403.1"/>
    <property type="molecule type" value="Genomic_DNA"/>
</dbReference>